<keyword evidence="6" id="KW-0347">Helicase</keyword>
<dbReference type="InterPro" id="IPR027417">
    <property type="entry name" value="P-loop_NTPase"/>
</dbReference>
<feature type="domain" description="Helicase C-terminal" evidence="5">
    <location>
        <begin position="443"/>
        <end position="617"/>
    </location>
</feature>
<feature type="compositionally biased region" description="Low complexity" evidence="3">
    <location>
        <begin position="158"/>
        <end position="167"/>
    </location>
</feature>
<dbReference type="EMBL" id="LR877151">
    <property type="protein sequence ID" value="CAD2216814.1"/>
    <property type="molecule type" value="Genomic_DNA"/>
</dbReference>
<dbReference type="GO" id="GO:0005524">
    <property type="term" value="F:ATP binding"/>
    <property type="evidence" value="ECO:0007669"/>
    <property type="project" value="UniProtKB-KW"/>
</dbReference>
<feature type="domain" description="Helicase ATP-binding" evidence="4">
    <location>
        <begin position="232"/>
        <end position="396"/>
    </location>
</feature>
<dbReference type="PROSITE" id="PS51194">
    <property type="entry name" value="HELICASE_CTER"/>
    <property type="match status" value="1"/>
</dbReference>
<feature type="compositionally biased region" description="Low complexity" evidence="3">
    <location>
        <begin position="56"/>
        <end position="81"/>
    </location>
</feature>
<dbReference type="SUPFAM" id="SSF52540">
    <property type="entry name" value="P-loop containing nucleoside triphosphate hydrolases"/>
    <property type="match status" value="1"/>
</dbReference>
<dbReference type="GO" id="GO:0003723">
    <property type="term" value="F:RNA binding"/>
    <property type="evidence" value="ECO:0007669"/>
    <property type="project" value="TreeGrafter"/>
</dbReference>
<dbReference type="PANTHER" id="PTHR18934">
    <property type="entry name" value="ATP-DEPENDENT RNA HELICASE"/>
    <property type="match status" value="1"/>
</dbReference>
<dbReference type="PROSITE" id="PS51192">
    <property type="entry name" value="HELICASE_ATP_BIND_1"/>
    <property type="match status" value="1"/>
</dbReference>
<dbReference type="CDD" id="cd17917">
    <property type="entry name" value="DEXHc_RHA-like"/>
    <property type="match status" value="1"/>
</dbReference>
<feature type="compositionally biased region" description="Basic and acidic residues" evidence="3">
    <location>
        <begin position="1170"/>
        <end position="1180"/>
    </location>
</feature>
<dbReference type="InterPro" id="IPR014001">
    <property type="entry name" value="Helicase_ATP-bd"/>
</dbReference>
<keyword evidence="1" id="KW-0547">Nucleotide-binding</keyword>
<dbReference type="SMART" id="SM00490">
    <property type="entry name" value="HELICc"/>
    <property type="match status" value="1"/>
</dbReference>
<dbReference type="VEuPathDB" id="TriTrypDB:ADEAN_000429200"/>
<dbReference type="GO" id="GO:0004386">
    <property type="term" value="F:helicase activity"/>
    <property type="evidence" value="ECO:0007669"/>
    <property type="project" value="UniProtKB-KW"/>
</dbReference>
<organism evidence="6 7">
    <name type="scientific">Angomonas deanei</name>
    <dbReference type="NCBI Taxonomy" id="59799"/>
    <lineage>
        <taxon>Eukaryota</taxon>
        <taxon>Discoba</taxon>
        <taxon>Euglenozoa</taxon>
        <taxon>Kinetoplastea</taxon>
        <taxon>Metakinetoplastina</taxon>
        <taxon>Trypanosomatida</taxon>
        <taxon>Trypanosomatidae</taxon>
        <taxon>Strigomonadinae</taxon>
        <taxon>Angomonas</taxon>
    </lineage>
</organism>
<evidence type="ECO:0000313" key="6">
    <source>
        <dbReference type="EMBL" id="CAD2216814.1"/>
    </source>
</evidence>
<gene>
    <name evidence="6" type="ORF">ADEAN_000429200</name>
</gene>
<dbReference type="FunFam" id="3.40.50.300:FF:001737">
    <property type="entry name" value="ATP-dependent RNA helicase, putative"/>
    <property type="match status" value="1"/>
</dbReference>
<accession>A0A7G2CD88</accession>
<keyword evidence="2" id="KW-0067">ATP-binding</keyword>
<evidence type="ECO:0000313" key="7">
    <source>
        <dbReference type="Proteomes" id="UP000515908"/>
    </source>
</evidence>
<feature type="region of interest" description="Disordered" evidence="3">
    <location>
        <begin position="1"/>
        <end position="187"/>
    </location>
</feature>
<keyword evidence="6" id="KW-0378">Hydrolase</keyword>
<protein>
    <submittedName>
        <fullName evidence="6">Helicase conserved C-terminal domain containing protein, putative</fullName>
    </submittedName>
</protein>
<name>A0A7G2CD88_9TRYP</name>
<dbReference type="PANTHER" id="PTHR18934:SF255">
    <property type="entry name" value="PUTATIVE-RELATED"/>
    <property type="match status" value="1"/>
</dbReference>
<dbReference type="InterPro" id="IPR001650">
    <property type="entry name" value="Helicase_C-like"/>
</dbReference>
<dbReference type="SMART" id="SM00487">
    <property type="entry name" value="DEXDc"/>
    <property type="match status" value="1"/>
</dbReference>
<dbReference type="Gene3D" id="3.40.50.300">
    <property type="entry name" value="P-loop containing nucleotide triphosphate hydrolases"/>
    <property type="match status" value="2"/>
</dbReference>
<dbReference type="Proteomes" id="UP000515908">
    <property type="component" value="Chromosome 07"/>
</dbReference>
<dbReference type="Pfam" id="PF00271">
    <property type="entry name" value="Helicase_C"/>
    <property type="match status" value="1"/>
</dbReference>
<dbReference type="CDD" id="cd18791">
    <property type="entry name" value="SF2_C_RHA"/>
    <property type="match status" value="1"/>
</dbReference>
<feature type="compositionally biased region" description="Polar residues" evidence="3">
    <location>
        <begin position="1"/>
        <end position="11"/>
    </location>
</feature>
<dbReference type="OrthoDB" id="243823at2759"/>
<dbReference type="InterPro" id="IPR011545">
    <property type="entry name" value="DEAD/DEAH_box_helicase_dom"/>
</dbReference>
<proteinExistence type="predicted"/>
<evidence type="ECO:0000259" key="4">
    <source>
        <dbReference type="PROSITE" id="PS51192"/>
    </source>
</evidence>
<evidence type="ECO:0000259" key="5">
    <source>
        <dbReference type="PROSITE" id="PS51194"/>
    </source>
</evidence>
<evidence type="ECO:0000256" key="3">
    <source>
        <dbReference type="SAM" id="MobiDB-lite"/>
    </source>
</evidence>
<feature type="region of interest" description="Disordered" evidence="3">
    <location>
        <begin position="1144"/>
        <end position="1180"/>
    </location>
</feature>
<dbReference type="AlphaFoldDB" id="A0A7G2CD88"/>
<dbReference type="Pfam" id="PF00270">
    <property type="entry name" value="DEAD"/>
    <property type="match status" value="1"/>
</dbReference>
<evidence type="ECO:0000256" key="1">
    <source>
        <dbReference type="ARBA" id="ARBA00022741"/>
    </source>
</evidence>
<keyword evidence="7" id="KW-1185">Reference proteome</keyword>
<sequence length="1180" mass="132886">MSNPNQPSGKAQHQDPIVIDNATGNVNWAQMLQGGAPAPSAPVQIPQGHTMSLKEQLQFLQQQQQQQQQQQLQQQQQQQPQQVPPAYTQPPPADRRFQPYPRSQQRINDDRPHNDHHQRHHDQHPQNEGRGRGRGRGGNRGRGQFQDQHNTRPRFHQDQQQQQQPPQHRTPLTVAQPVEPPPPKREPDAEAVELFKKRYAAQEEEENVEEHLKAQNRTSVGTTGTIDVEACFEMIEKNDVVFVVTDTGTGKSTLIPKKILDCVPGAMIVSSQPRRTATINLAQRVATLLGQDVGEKVGYSVRGEHCGELGDTPLMYATNYTLFLHLLWRSPEAINFTHIFLDEIHERTAEVELMILILKLTLQKYPKKFKVILCSATAVVEQWSSIFDESISVAEYTHAKIMYPVFTYHAEDIADLTGCYFAKPEVRPDAVVTSLQIQNVTLMIKETLRFLAKVAAPQHSILIFLPGRTLVEHMTKWIKENLGEQLDPVTWYRDVDLSFIQSALQRESFTKKKVYVATDIAEVSLTLPDVVFVIDSGTCKRPMITEKNSYSVAFPPLQLLWESPNNFQQRRGRIGRVQQGFYMSMLGREHNESLTTTDNPVANSVLHELVLHSLQLTASPLAMFTLCREKPREISVQHSLLTLRDGGFIFPKDDEIADKETVVLTDSEAAKASSKWNEILSKAIAEHNANKEKKTAALAEGKDGAPPAYDTGKYHQDLIDKEYQITVKGLITSIAPTGIEAGSTIFYSLLFGMPVLGVYMAAVEACRSPFYVPYDIYDKAEKLKCSERVSEIMKSYHGEYNSDIISCVFAVLDYLDMQRDGLSEEAQMQWCEERFLSRTRVIDILNLVKQMKEQIAAIVPFPNVDDVDIIKAQMDKSVGLANLLNIAAHIQWSVYVERDGQYAQRKGYLGSGVFIKMNCLKDHLVPTVCPWRFHNICVPLSLCTLYNKLLCTFAAQVSPGIFNVLVVVFSHRVVFSSENDQFLFSVSYMGTTHTFECDKMTAQQILQLRRILCARMCVLQLQVERRIQPEDREAIAKHLEAANCDFGIPEEFKKSPHLIPTLLQSGLGTLVQRIQAGINARTEKLKSLPKTVSPSTLPKPEAYCWVAQRTAPLPDNALQSVLVHSGNGIAAVQESTKSAMFQYSKQTAARPQEGGAIAPIHESDEDSSSEEDHAPHFRFD</sequence>
<reference evidence="6 7" key="1">
    <citation type="submission" date="2020-08" db="EMBL/GenBank/DDBJ databases">
        <authorList>
            <person name="Newling K."/>
            <person name="Davey J."/>
            <person name="Forrester S."/>
        </authorList>
    </citation>
    <scope>NUCLEOTIDE SEQUENCE [LARGE SCALE GENOMIC DNA]</scope>
    <source>
        <strain evidence="7">Crithidia deanei Carvalho (ATCC PRA-265)</strain>
    </source>
</reference>
<evidence type="ECO:0000256" key="2">
    <source>
        <dbReference type="ARBA" id="ARBA00022840"/>
    </source>
</evidence>